<evidence type="ECO:0000313" key="17">
    <source>
        <dbReference type="EMBL" id="KXB00554.1"/>
    </source>
</evidence>
<sequence length="137" mass="15585">MTERTFVMIKPDGVKKGLTDEIASRIRESNLKIIEMKQMELDRETAEELYSVHEGKEFFEKLVKHVTAGPVIPMLVEGDNAIKRMREIIGATNPEEAEEGTIRADFGSDITNNIIHSADSPESFKREARIFFSEDQI</sequence>
<dbReference type="GO" id="GO:0006241">
    <property type="term" value="P:CTP biosynthetic process"/>
    <property type="evidence" value="ECO:0007669"/>
    <property type="project" value="UniProtKB-UniRule"/>
</dbReference>
<name>A0A133V279_9EURY</name>
<gene>
    <name evidence="13" type="primary">ndk</name>
    <name evidence="17" type="ORF">AKJ42_00385</name>
</gene>
<keyword evidence="8 13" id="KW-0547">Nucleotide-binding</keyword>
<keyword evidence="9 13" id="KW-0418">Kinase</keyword>
<comment type="caution">
    <text evidence="17">The sequence shown here is derived from an EMBL/GenBank/DDBJ whole genome shotgun (WGS) entry which is preliminary data.</text>
</comment>
<evidence type="ECO:0000256" key="11">
    <source>
        <dbReference type="ARBA" id="ARBA00022842"/>
    </source>
</evidence>
<keyword evidence="13" id="KW-0963">Cytoplasm</keyword>
<dbReference type="SMART" id="SM00562">
    <property type="entry name" value="NDK"/>
    <property type="match status" value="1"/>
</dbReference>
<dbReference type="AlphaFoldDB" id="A0A133V279"/>
<evidence type="ECO:0000256" key="13">
    <source>
        <dbReference type="HAMAP-Rule" id="MF_00451"/>
    </source>
</evidence>
<dbReference type="Pfam" id="PF00334">
    <property type="entry name" value="NDK"/>
    <property type="match status" value="1"/>
</dbReference>
<dbReference type="GO" id="GO:0004550">
    <property type="term" value="F:nucleoside diphosphate kinase activity"/>
    <property type="evidence" value="ECO:0007669"/>
    <property type="project" value="UniProtKB-UniRule"/>
</dbReference>
<keyword evidence="10 13" id="KW-0067">ATP-binding</keyword>
<dbReference type="EMBL" id="LHXW01000002">
    <property type="protein sequence ID" value="KXB00554.1"/>
    <property type="molecule type" value="Genomic_DNA"/>
</dbReference>
<feature type="binding site" evidence="13 14">
    <location>
        <position position="113"/>
    </location>
    <ligand>
        <name>ATP</name>
        <dbReference type="ChEBI" id="CHEBI:30616"/>
    </ligand>
</feature>
<dbReference type="GO" id="GO:0006228">
    <property type="term" value="P:UTP biosynthetic process"/>
    <property type="evidence" value="ECO:0007669"/>
    <property type="project" value="UniProtKB-UniRule"/>
</dbReference>
<comment type="cofactor">
    <cofactor evidence="1 13">
        <name>Mg(2+)</name>
        <dbReference type="ChEBI" id="CHEBI:18420"/>
    </cofactor>
</comment>
<dbReference type="Proteomes" id="UP000070520">
    <property type="component" value="Unassembled WGS sequence"/>
</dbReference>
<dbReference type="InterPro" id="IPR001564">
    <property type="entry name" value="Nucleoside_diP_kinase"/>
</dbReference>
<dbReference type="NCBIfam" id="NF001908">
    <property type="entry name" value="PRK00668.1"/>
    <property type="match status" value="1"/>
</dbReference>
<evidence type="ECO:0000313" key="18">
    <source>
        <dbReference type="Proteomes" id="UP000070520"/>
    </source>
</evidence>
<dbReference type="Gene3D" id="3.30.70.141">
    <property type="entry name" value="Nucleoside diphosphate kinase-like domain"/>
    <property type="match status" value="1"/>
</dbReference>
<dbReference type="HAMAP" id="MF_00451">
    <property type="entry name" value="NDP_kinase"/>
    <property type="match status" value="1"/>
</dbReference>
<dbReference type="SUPFAM" id="SSF54919">
    <property type="entry name" value="Nucleoside diphosphate kinase, NDK"/>
    <property type="match status" value="1"/>
</dbReference>
<evidence type="ECO:0000256" key="6">
    <source>
        <dbReference type="ARBA" id="ARBA00022679"/>
    </source>
</evidence>
<evidence type="ECO:0000256" key="4">
    <source>
        <dbReference type="ARBA" id="ARBA00017632"/>
    </source>
</evidence>
<keyword evidence="18" id="KW-1185">Reference proteome</keyword>
<comment type="function">
    <text evidence="13">Major role in the synthesis of nucleoside triphosphates other than ATP. The ATP gamma phosphate is transferred to the NDP beta phosphate via a ping-pong mechanism, using a phosphorylated active-site intermediate.</text>
</comment>
<evidence type="ECO:0000256" key="5">
    <source>
        <dbReference type="ARBA" id="ARBA00022553"/>
    </source>
</evidence>
<evidence type="ECO:0000256" key="3">
    <source>
        <dbReference type="ARBA" id="ARBA00012966"/>
    </source>
</evidence>
<dbReference type="GO" id="GO:0046872">
    <property type="term" value="F:metal ion binding"/>
    <property type="evidence" value="ECO:0007669"/>
    <property type="project" value="UniProtKB-KW"/>
</dbReference>
<dbReference type="PATRIC" id="fig|1698272.3.peg.83"/>
<evidence type="ECO:0000256" key="12">
    <source>
        <dbReference type="ARBA" id="ARBA00023080"/>
    </source>
</evidence>
<keyword evidence="5 13" id="KW-0597">Phosphoprotein</keyword>
<comment type="similarity">
    <text evidence="2 13 14 15">Belongs to the NDK family.</text>
</comment>
<dbReference type="CDD" id="cd04413">
    <property type="entry name" value="NDPk_I"/>
    <property type="match status" value="1"/>
</dbReference>
<keyword evidence="11 13" id="KW-0460">Magnesium</keyword>
<dbReference type="InterPro" id="IPR036850">
    <property type="entry name" value="NDK-like_dom_sf"/>
</dbReference>
<evidence type="ECO:0000256" key="2">
    <source>
        <dbReference type="ARBA" id="ARBA00008142"/>
    </source>
</evidence>
<feature type="binding site" evidence="13 14">
    <location>
        <position position="86"/>
    </location>
    <ligand>
        <name>ATP</name>
        <dbReference type="ChEBI" id="CHEBI:30616"/>
    </ligand>
</feature>
<evidence type="ECO:0000256" key="8">
    <source>
        <dbReference type="ARBA" id="ARBA00022741"/>
    </source>
</evidence>
<keyword evidence="6 13" id="KW-0808">Transferase</keyword>
<comment type="catalytic activity">
    <reaction evidence="13">
        <text>a 2'-deoxyribonucleoside 5'-diphosphate + ATP = a 2'-deoxyribonucleoside 5'-triphosphate + ADP</text>
        <dbReference type="Rhea" id="RHEA:44640"/>
        <dbReference type="ChEBI" id="CHEBI:30616"/>
        <dbReference type="ChEBI" id="CHEBI:61560"/>
        <dbReference type="ChEBI" id="CHEBI:73316"/>
        <dbReference type="ChEBI" id="CHEBI:456216"/>
        <dbReference type="EC" id="2.7.4.6"/>
    </reaction>
</comment>
<evidence type="ECO:0000256" key="9">
    <source>
        <dbReference type="ARBA" id="ARBA00022777"/>
    </source>
</evidence>
<evidence type="ECO:0000256" key="15">
    <source>
        <dbReference type="RuleBase" id="RU004011"/>
    </source>
</evidence>
<comment type="subcellular location">
    <subcellularLocation>
        <location evidence="13">Cytoplasm</location>
    </subcellularLocation>
</comment>
<feature type="binding site" evidence="13 14">
    <location>
        <position position="10"/>
    </location>
    <ligand>
        <name>ATP</name>
        <dbReference type="ChEBI" id="CHEBI:30616"/>
    </ligand>
</feature>
<dbReference type="PROSITE" id="PS51374">
    <property type="entry name" value="NDPK_LIKE"/>
    <property type="match status" value="1"/>
</dbReference>
<evidence type="ECO:0000256" key="10">
    <source>
        <dbReference type="ARBA" id="ARBA00022840"/>
    </source>
</evidence>
<dbReference type="GO" id="GO:0005524">
    <property type="term" value="F:ATP binding"/>
    <property type="evidence" value="ECO:0007669"/>
    <property type="project" value="UniProtKB-UniRule"/>
</dbReference>
<feature type="binding site" evidence="13 14">
    <location>
        <position position="92"/>
    </location>
    <ligand>
        <name>ATP</name>
        <dbReference type="ChEBI" id="CHEBI:30616"/>
    </ligand>
</feature>
<keyword evidence="12 13" id="KW-0546">Nucleotide metabolism</keyword>
<reference evidence="17 18" key="1">
    <citation type="journal article" date="2016" name="Sci. Rep.">
        <title>Metabolic traits of an uncultured archaeal lineage -MSBL1- from brine pools of the Red Sea.</title>
        <authorList>
            <person name="Mwirichia R."/>
            <person name="Alam I."/>
            <person name="Rashid M."/>
            <person name="Vinu M."/>
            <person name="Ba-Alawi W."/>
            <person name="Anthony Kamau A."/>
            <person name="Kamanda Ngugi D."/>
            <person name="Goker M."/>
            <person name="Klenk H.P."/>
            <person name="Bajic V."/>
            <person name="Stingl U."/>
        </authorList>
    </citation>
    <scope>NUCLEOTIDE SEQUENCE [LARGE SCALE GENOMIC DNA]</scope>
    <source>
        <strain evidence="17">SCGC-AAA261C02</strain>
    </source>
</reference>
<proteinExistence type="inferred from homology"/>
<organism evidence="17 18">
    <name type="scientific">candidate division MSBL1 archaeon SCGC-AAA261C02</name>
    <dbReference type="NCBI Taxonomy" id="1698272"/>
    <lineage>
        <taxon>Archaea</taxon>
        <taxon>Methanobacteriati</taxon>
        <taxon>Methanobacteriota</taxon>
        <taxon>candidate division MSBL1</taxon>
    </lineage>
</organism>
<evidence type="ECO:0000256" key="7">
    <source>
        <dbReference type="ARBA" id="ARBA00022723"/>
    </source>
</evidence>
<evidence type="ECO:0000256" key="14">
    <source>
        <dbReference type="PROSITE-ProRule" id="PRU00706"/>
    </source>
</evidence>
<dbReference type="GO" id="GO:0005737">
    <property type="term" value="C:cytoplasm"/>
    <property type="evidence" value="ECO:0007669"/>
    <property type="project" value="UniProtKB-SubCell"/>
</dbReference>
<dbReference type="GO" id="GO:0006183">
    <property type="term" value="P:GTP biosynthetic process"/>
    <property type="evidence" value="ECO:0007669"/>
    <property type="project" value="UniProtKB-UniRule"/>
</dbReference>
<comment type="catalytic activity">
    <reaction evidence="13">
        <text>a ribonucleoside 5'-diphosphate + ATP = a ribonucleoside 5'-triphosphate + ADP</text>
        <dbReference type="Rhea" id="RHEA:18113"/>
        <dbReference type="ChEBI" id="CHEBI:30616"/>
        <dbReference type="ChEBI" id="CHEBI:57930"/>
        <dbReference type="ChEBI" id="CHEBI:61557"/>
        <dbReference type="ChEBI" id="CHEBI:456216"/>
        <dbReference type="EC" id="2.7.4.6"/>
    </reaction>
</comment>
<dbReference type="InterPro" id="IPR034907">
    <property type="entry name" value="NDK-like_dom"/>
</dbReference>
<evidence type="ECO:0000256" key="1">
    <source>
        <dbReference type="ARBA" id="ARBA00001946"/>
    </source>
</evidence>
<feature type="binding site" evidence="13 14">
    <location>
        <position position="58"/>
    </location>
    <ligand>
        <name>ATP</name>
        <dbReference type="ChEBI" id="CHEBI:30616"/>
    </ligand>
</feature>
<dbReference type="EC" id="2.7.4.6" evidence="3 13"/>
<dbReference type="FunFam" id="3.30.70.141:FF:000003">
    <property type="entry name" value="Nucleoside diphosphate kinase"/>
    <property type="match status" value="1"/>
</dbReference>
<keyword evidence="7 13" id="KW-0479">Metal-binding</keyword>
<evidence type="ECO:0000259" key="16">
    <source>
        <dbReference type="SMART" id="SM00562"/>
    </source>
</evidence>
<accession>A0A133V279</accession>
<feature type="domain" description="Nucleoside diphosphate kinase-like" evidence="16">
    <location>
        <begin position="2"/>
        <end position="137"/>
    </location>
</feature>
<dbReference type="PANTHER" id="PTHR11349">
    <property type="entry name" value="NUCLEOSIDE DIPHOSPHATE KINASE"/>
    <property type="match status" value="1"/>
</dbReference>
<feature type="active site" description="Pros-phosphohistidine intermediate" evidence="13 14">
    <location>
        <position position="116"/>
    </location>
</feature>
<feature type="binding site" evidence="13 14">
    <location>
        <position position="103"/>
    </location>
    <ligand>
        <name>ATP</name>
        <dbReference type="ChEBI" id="CHEBI:30616"/>
    </ligand>
</feature>
<protein>
    <recommendedName>
        <fullName evidence="4 13">Nucleoside diphosphate kinase</fullName>
        <shortName evidence="13">NDK</shortName>
        <shortName evidence="13">NDP kinase</shortName>
        <ecNumber evidence="3 13">2.7.4.6</ecNumber>
    </recommendedName>
    <alternativeName>
        <fullName evidence="13">Nucleoside-2-P kinase</fullName>
    </alternativeName>
</protein>
<dbReference type="PRINTS" id="PR01243">
    <property type="entry name" value="NUCDPKINASE"/>
</dbReference>